<reference evidence="6 7" key="1">
    <citation type="submission" date="2016-09" db="EMBL/GenBank/DDBJ databases">
        <authorList>
            <person name="Capua I."/>
            <person name="De Benedictis P."/>
            <person name="Joannis T."/>
            <person name="Lombin L.H."/>
            <person name="Cattoli G."/>
        </authorList>
    </citation>
    <scope>NUCLEOTIDE SEQUENCE [LARGE SCALE GENOMIC DNA]</scope>
    <source>
        <strain evidence="6 7">IMI 309357</strain>
    </source>
</reference>
<accession>A0A1G4BQ62</accession>
<dbReference type="InterPro" id="IPR000873">
    <property type="entry name" value="AMP-dep_synth/lig_dom"/>
</dbReference>
<dbReference type="PANTHER" id="PTHR33927:SF5">
    <property type="entry name" value="ENZYME, PUTATIVE (AFU_ORTHOLOGUE AFUA_8G01222)-RELATED"/>
    <property type="match status" value="1"/>
</dbReference>
<evidence type="ECO:0000259" key="5">
    <source>
        <dbReference type="Pfam" id="PF00501"/>
    </source>
</evidence>
<keyword evidence="2" id="KW-0597">Phosphoprotein</keyword>
<keyword evidence="7" id="KW-1185">Reference proteome</keyword>
<proteinExistence type="predicted"/>
<dbReference type="Pfam" id="PF00501">
    <property type="entry name" value="AMP-binding"/>
    <property type="match status" value="1"/>
</dbReference>
<evidence type="ECO:0000256" key="3">
    <source>
        <dbReference type="SAM" id="MobiDB-lite"/>
    </source>
</evidence>
<dbReference type="InterPro" id="IPR052979">
    <property type="entry name" value="Adenylate-forming_domain"/>
</dbReference>
<dbReference type="PANTHER" id="PTHR33927">
    <property type="entry name" value="TRANSMEMBRANE PROTEIN"/>
    <property type="match status" value="1"/>
</dbReference>
<sequence length="1042" mass="114933">MVSSRSFHSLESLSLADRVLFNQFSRGPNDVIPYQVVHHAFESIAAAHPDVTAVRHYDGTTITYRELNRRANVLANELRGRYGLRKGDRVVLVYSRCIEMVVFIFAVLKAGGQYVPLDGGIIPEETLGYDIADSNAPVVLCLPKFREKVLRSVPSERRDLVRVVDLDASSWLWKHGNNGHPGVIVKPEDGAYVIYTSGTTGRPKGVDVRHEGVTNTLLAEPSKLGIRVGKNVAQQLNVGFDMCAWEILGTMMNGGTLHIRGSGNDLWTDCLQRVDTVIATPSVVLKHMPRREDFPNIRTIAVGGEPCPLALAEQWAPYVKFWNVCGPTEISILNTAHLHKPGKTLSIGKPNPNTNVYILDEDENPVKIGEPGVMWAGGPGVSRGYLNLPELTAQRYKVDKFAKDGRMMFNTGDLARWLEDGSLEPLGRKDDQVKISGFRVELDGVSRAIEKCPGVVKGCALKIDDRLWGFYSAPAPIDQVQLKSVVGEGQPFYAVPTVWKYLPVIELTPNGKVDKRALRDIAAGTAETPPPLPLASIPTGMSTPPESSSASSIRTAVSPTSEGGFTLVDSRTFTVVDSQQRNIDLEKTAAFVEEETEKEEHEYELPSKKGFHGWRWIRHRGLNAYRKLFGIIFLSNLAVFVWMLWESRLSNFSLPLNHLATAVAANLLGAVLLRQDYVVNFIFWLCSRVPTSVPLAIRRHFARVYHNGGVHSGCAVSATVWWVIFTGAATGNFIAAQSRYSVNLLTLVLTYLVLLLLVMILVMAYPTIRAKMHDQFEWTHRFAGWSALALVWAHVIATAASMSAEPLGPALAKTPALYLVALTSLSVALPWMRLRRVKVVPEPLSKHAVRLHFDFCTPGPCTSRGVRITDRPMVEWHAFAAIPEPSGKGFSIVVSKAGDWTKRIIENPPTSLWTRGTPASGVLAVAPLFKKMVLVATGSGIGPCLPVLMERRVPARVVWSTKNPLKTYGQGVMDLIRKADPDALIWDTDERGRPDLVQLAYNVYKESGAECVAIISNGPTVNKFVYRMEARGIPAFGPIWDS</sequence>
<dbReference type="EMBL" id="MJBS01000005">
    <property type="protein sequence ID" value="OHF03612.1"/>
    <property type="molecule type" value="Genomic_DNA"/>
</dbReference>
<comment type="caution">
    <text evidence="6">The sequence shown here is derived from an EMBL/GenBank/DDBJ whole genome shotgun (WGS) entry which is preliminary data.</text>
</comment>
<keyword evidence="4" id="KW-1133">Transmembrane helix</keyword>
<evidence type="ECO:0000256" key="2">
    <source>
        <dbReference type="ARBA" id="ARBA00022553"/>
    </source>
</evidence>
<evidence type="ECO:0000256" key="1">
    <source>
        <dbReference type="ARBA" id="ARBA00022450"/>
    </source>
</evidence>
<dbReference type="InterPro" id="IPR042099">
    <property type="entry name" value="ANL_N_sf"/>
</dbReference>
<feature type="compositionally biased region" description="Low complexity" evidence="3">
    <location>
        <begin position="542"/>
        <end position="553"/>
    </location>
</feature>
<evidence type="ECO:0000256" key="4">
    <source>
        <dbReference type="SAM" id="Phobius"/>
    </source>
</evidence>
<dbReference type="STRING" id="1209926.A0A1G4BQ62"/>
<feature type="transmembrane region" description="Helical" evidence="4">
    <location>
        <begin position="816"/>
        <end position="834"/>
    </location>
</feature>
<dbReference type="OrthoDB" id="3142841at2759"/>
<dbReference type="RefSeq" id="XP_022480748.1">
    <property type="nucleotide sequence ID" value="XM_022612587.1"/>
</dbReference>
<dbReference type="Gene3D" id="3.30.300.30">
    <property type="match status" value="1"/>
</dbReference>
<feature type="region of interest" description="Disordered" evidence="3">
    <location>
        <begin position="524"/>
        <end position="553"/>
    </location>
</feature>
<evidence type="ECO:0000313" key="7">
    <source>
        <dbReference type="Proteomes" id="UP000176998"/>
    </source>
</evidence>
<feature type="transmembrane region" description="Helical" evidence="4">
    <location>
        <begin position="709"/>
        <end position="734"/>
    </location>
</feature>
<gene>
    <name evidence="6" type="ORF">CORC01_00931</name>
</gene>
<dbReference type="InterPro" id="IPR020845">
    <property type="entry name" value="AMP-binding_CS"/>
</dbReference>
<protein>
    <submittedName>
        <fullName evidence="6">Amino acid adenylation domain-containing protein</fullName>
    </submittedName>
</protein>
<keyword evidence="1" id="KW-0596">Phosphopantetheine</keyword>
<dbReference type="SUPFAM" id="SSF56801">
    <property type="entry name" value="Acetyl-CoA synthetase-like"/>
    <property type="match status" value="1"/>
</dbReference>
<dbReference type="Gene3D" id="3.40.50.12780">
    <property type="entry name" value="N-terminal domain of ligase-like"/>
    <property type="match status" value="1"/>
</dbReference>
<feature type="transmembrane region" description="Helical" evidence="4">
    <location>
        <begin position="782"/>
        <end position="804"/>
    </location>
</feature>
<evidence type="ECO:0000313" key="6">
    <source>
        <dbReference type="EMBL" id="OHF03612.1"/>
    </source>
</evidence>
<dbReference type="Proteomes" id="UP000176998">
    <property type="component" value="Unassembled WGS sequence"/>
</dbReference>
<dbReference type="InterPro" id="IPR045851">
    <property type="entry name" value="AMP-bd_C_sf"/>
</dbReference>
<feature type="transmembrane region" description="Helical" evidence="4">
    <location>
        <begin position="628"/>
        <end position="645"/>
    </location>
</feature>
<dbReference type="AlphaFoldDB" id="A0A1G4BQ62"/>
<organism evidence="6 7">
    <name type="scientific">Colletotrichum orchidophilum</name>
    <dbReference type="NCBI Taxonomy" id="1209926"/>
    <lineage>
        <taxon>Eukaryota</taxon>
        <taxon>Fungi</taxon>
        <taxon>Dikarya</taxon>
        <taxon>Ascomycota</taxon>
        <taxon>Pezizomycotina</taxon>
        <taxon>Sordariomycetes</taxon>
        <taxon>Hypocreomycetidae</taxon>
        <taxon>Glomerellales</taxon>
        <taxon>Glomerellaceae</taxon>
        <taxon>Colletotrichum</taxon>
    </lineage>
</organism>
<dbReference type="PROSITE" id="PS00455">
    <property type="entry name" value="AMP_BINDING"/>
    <property type="match status" value="1"/>
</dbReference>
<dbReference type="GeneID" id="34554097"/>
<keyword evidence="4" id="KW-0472">Membrane</keyword>
<feature type="transmembrane region" description="Helical" evidence="4">
    <location>
        <begin position="740"/>
        <end position="762"/>
    </location>
</feature>
<feature type="domain" description="AMP-dependent synthetase/ligase" evidence="5">
    <location>
        <begin position="41"/>
        <end position="386"/>
    </location>
</feature>
<keyword evidence="4" id="KW-0812">Transmembrane</keyword>
<dbReference type="InterPro" id="IPR010071">
    <property type="entry name" value="AA_adenyl_dom"/>
</dbReference>
<name>A0A1G4BQ62_9PEZI</name>
<dbReference type="NCBIfam" id="TIGR01733">
    <property type="entry name" value="AA-adenyl-dom"/>
    <property type="match status" value="1"/>
</dbReference>